<reference evidence="2 3" key="1">
    <citation type="submission" date="2020-07" db="EMBL/GenBank/DDBJ databases">
        <title>Sequencing the genomes of 1000 actinobacteria strains.</title>
        <authorList>
            <person name="Klenk H.-P."/>
        </authorList>
    </citation>
    <scope>NUCLEOTIDE SEQUENCE [LARGE SCALE GENOMIC DNA]</scope>
    <source>
        <strain evidence="2 3">DSM 21349</strain>
    </source>
</reference>
<name>A0A7W3J211_9ACTN</name>
<evidence type="ECO:0000313" key="2">
    <source>
        <dbReference type="EMBL" id="MBA8804831.1"/>
    </source>
</evidence>
<proteinExistence type="predicted"/>
<dbReference type="Proteomes" id="UP000580910">
    <property type="component" value="Unassembled WGS sequence"/>
</dbReference>
<evidence type="ECO:0000313" key="3">
    <source>
        <dbReference type="Proteomes" id="UP000580910"/>
    </source>
</evidence>
<comment type="caution">
    <text evidence="2">The sequence shown here is derived from an EMBL/GenBank/DDBJ whole genome shotgun (WGS) entry which is preliminary data.</text>
</comment>
<keyword evidence="1" id="KW-0732">Signal</keyword>
<dbReference type="RefSeq" id="WP_182540645.1">
    <property type="nucleotide sequence ID" value="NZ_JACGXA010000001.1"/>
</dbReference>
<dbReference type="AlphaFoldDB" id="A0A7W3J211"/>
<accession>A0A7W3J211</accession>
<feature type="signal peptide" evidence="1">
    <location>
        <begin position="1"/>
        <end position="27"/>
    </location>
</feature>
<gene>
    <name evidence="2" type="ORF">FB382_003122</name>
</gene>
<dbReference type="EMBL" id="JACGXA010000001">
    <property type="protein sequence ID" value="MBA8804831.1"/>
    <property type="molecule type" value="Genomic_DNA"/>
</dbReference>
<protein>
    <recommendedName>
        <fullName evidence="4">Ig-like domain-containing protein</fullName>
    </recommendedName>
</protein>
<evidence type="ECO:0008006" key="4">
    <source>
        <dbReference type="Google" id="ProtNLM"/>
    </source>
</evidence>
<organism evidence="2 3">
    <name type="scientific">Nocardioides ginsengisegetis</name>
    <dbReference type="NCBI Taxonomy" id="661491"/>
    <lineage>
        <taxon>Bacteria</taxon>
        <taxon>Bacillati</taxon>
        <taxon>Actinomycetota</taxon>
        <taxon>Actinomycetes</taxon>
        <taxon>Propionibacteriales</taxon>
        <taxon>Nocardioidaceae</taxon>
        <taxon>Nocardioides</taxon>
    </lineage>
</organism>
<feature type="chain" id="PRO_5031038360" description="Ig-like domain-containing protein" evidence="1">
    <location>
        <begin position="28"/>
        <end position="132"/>
    </location>
</feature>
<evidence type="ECO:0000256" key="1">
    <source>
        <dbReference type="SAM" id="SignalP"/>
    </source>
</evidence>
<keyword evidence="3" id="KW-1185">Reference proteome</keyword>
<sequence length="132" mass="13167">MKRASLSLALTVVLGLTGAGLAAPASAAGGALAGTWTSVDTDGSAQTLSIVGSGRHAYSVIYYDESATSACGGNPALVTGPGFVDGNDLVTAGPLVCLPGGNVFRSRITLGYAYDAGSDTLTDDFGIVWHRA</sequence>